<accession>A0A0V0GWM7</accession>
<keyword evidence="1" id="KW-0472">Membrane</keyword>
<feature type="transmembrane region" description="Helical" evidence="1">
    <location>
        <begin position="48"/>
        <end position="69"/>
    </location>
</feature>
<evidence type="ECO:0000256" key="1">
    <source>
        <dbReference type="SAM" id="Phobius"/>
    </source>
</evidence>
<sequence length="71" mass="7407">MVEDVVSSTGDFFLRLCSSTSSGICPSSTDDCLLRLCSSISSGICPSFLVSIGLVLRLVAFLASIHSFVAS</sequence>
<dbReference type="AlphaFoldDB" id="A0A0V0GWM7"/>
<reference evidence="2" key="1">
    <citation type="submission" date="2015-12" db="EMBL/GenBank/DDBJ databases">
        <title>Gene expression during late stages of embryo sac development: a critical building block for successful pollen-pistil interactions.</title>
        <authorList>
            <person name="Liu Y."/>
            <person name="Joly V."/>
            <person name="Sabar M."/>
            <person name="Matton D.P."/>
        </authorList>
    </citation>
    <scope>NUCLEOTIDE SEQUENCE</scope>
</reference>
<dbReference type="EMBL" id="GEDG01031031">
    <property type="protein sequence ID" value="JAP11611.1"/>
    <property type="molecule type" value="Transcribed_RNA"/>
</dbReference>
<protein>
    <submittedName>
        <fullName evidence="2">Putative ovule protein</fullName>
    </submittedName>
</protein>
<name>A0A0V0GWM7_SOLCH</name>
<keyword evidence="1" id="KW-1133">Transmembrane helix</keyword>
<keyword evidence="1" id="KW-0812">Transmembrane</keyword>
<organism evidence="2">
    <name type="scientific">Solanum chacoense</name>
    <name type="common">Chaco potato</name>
    <dbReference type="NCBI Taxonomy" id="4108"/>
    <lineage>
        <taxon>Eukaryota</taxon>
        <taxon>Viridiplantae</taxon>
        <taxon>Streptophyta</taxon>
        <taxon>Embryophyta</taxon>
        <taxon>Tracheophyta</taxon>
        <taxon>Spermatophyta</taxon>
        <taxon>Magnoliopsida</taxon>
        <taxon>eudicotyledons</taxon>
        <taxon>Gunneridae</taxon>
        <taxon>Pentapetalae</taxon>
        <taxon>asterids</taxon>
        <taxon>lamiids</taxon>
        <taxon>Solanales</taxon>
        <taxon>Solanaceae</taxon>
        <taxon>Solanoideae</taxon>
        <taxon>Solaneae</taxon>
        <taxon>Solanum</taxon>
    </lineage>
</organism>
<evidence type="ECO:0000313" key="2">
    <source>
        <dbReference type="EMBL" id="JAP11611.1"/>
    </source>
</evidence>
<proteinExistence type="predicted"/>